<feature type="domain" description="Alcohol dehydrogenase-like N-terminal" evidence="8">
    <location>
        <begin position="2"/>
        <end position="75"/>
    </location>
</feature>
<dbReference type="GO" id="GO:0016491">
    <property type="term" value="F:oxidoreductase activity"/>
    <property type="evidence" value="ECO:0007669"/>
    <property type="project" value="UniProtKB-KW"/>
</dbReference>
<keyword evidence="5" id="KW-0560">Oxidoreductase</keyword>
<dbReference type="InterPro" id="IPR036291">
    <property type="entry name" value="NAD(P)-bd_dom_sf"/>
</dbReference>
<evidence type="ECO:0000259" key="7">
    <source>
        <dbReference type="Pfam" id="PF00107"/>
    </source>
</evidence>
<dbReference type="GO" id="GO:0008270">
    <property type="term" value="F:zinc ion binding"/>
    <property type="evidence" value="ECO:0007669"/>
    <property type="project" value="InterPro"/>
</dbReference>
<dbReference type="VEuPathDB" id="TrichDB:TRFO_20608"/>
<keyword evidence="10" id="KW-1185">Reference proteome</keyword>
<dbReference type="EMBL" id="MLAK01000619">
    <property type="protein sequence ID" value="OHT10153.1"/>
    <property type="molecule type" value="Genomic_DNA"/>
</dbReference>
<dbReference type="InterPro" id="IPR011032">
    <property type="entry name" value="GroES-like_sf"/>
</dbReference>
<dbReference type="AlphaFoldDB" id="A0A1J4KFC2"/>
<protein>
    <submittedName>
        <fullName evidence="9">NADP-dependent alcohol dehydrogenase</fullName>
    </submittedName>
</protein>
<dbReference type="PANTHER" id="PTHR42813:SF4">
    <property type="entry name" value="NADP-DEPENDENT ISOPROPANOL DEHYDROGENASE"/>
    <property type="match status" value="1"/>
</dbReference>
<dbReference type="Pfam" id="PF08240">
    <property type="entry name" value="ADH_N"/>
    <property type="match status" value="1"/>
</dbReference>
<dbReference type="PROSITE" id="PS00059">
    <property type="entry name" value="ADH_ZINC"/>
    <property type="match status" value="1"/>
</dbReference>
<dbReference type="InterPro" id="IPR002328">
    <property type="entry name" value="ADH_Zn_CS"/>
</dbReference>
<dbReference type="Gene3D" id="3.90.180.10">
    <property type="entry name" value="Medium-chain alcohol dehydrogenases, catalytic domain"/>
    <property type="match status" value="1"/>
</dbReference>
<dbReference type="OrthoDB" id="442947at2759"/>
<evidence type="ECO:0000313" key="9">
    <source>
        <dbReference type="EMBL" id="OHT10153.1"/>
    </source>
</evidence>
<dbReference type="SUPFAM" id="SSF50129">
    <property type="entry name" value="GroES-like"/>
    <property type="match status" value="1"/>
</dbReference>
<dbReference type="SUPFAM" id="SSF51735">
    <property type="entry name" value="NAD(P)-binding Rossmann-fold domains"/>
    <property type="match status" value="1"/>
</dbReference>
<dbReference type="Pfam" id="PF00107">
    <property type="entry name" value="ADH_zinc_N"/>
    <property type="match status" value="1"/>
</dbReference>
<evidence type="ECO:0000256" key="1">
    <source>
        <dbReference type="ARBA" id="ARBA00001947"/>
    </source>
</evidence>
<evidence type="ECO:0000256" key="2">
    <source>
        <dbReference type="ARBA" id="ARBA00008072"/>
    </source>
</evidence>
<dbReference type="Proteomes" id="UP000179807">
    <property type="component" value="Unassembled WGS sequence"/>
</dbReference>
<dbReference type="GeneID" id="94836205"/>
<name>A0A1J4KFC2_9EUKA</name>
<evidence type="ECO:0000256" key="5">
    <source>
        <dbReference type="ARBA" id="ARBA00023002"/>
    </source>
</evidence>
<organism evidence="9 10">
    <name type="scientific">Tritrichomonas foetus</name>
    <dbReference type="NCBI Taxonomy" id="1144522"/>
    <lineage>
        <taxon>Eukaryota</taxon>
        <taxon>Metamonada</taxon>
        <taxon>Parabasalia</taxon>
        <taxon>Tritrichomonadida</taxon>
        <taxon>Tritrichomonadidae</taxon>
        <taxon>Tritrichomonas</taxon>
    </lineage>
</organism>
<evidence type="ECO:0000259" key="8">
    <source>
        <dbReference type="Pfam" id="PF08240"/>
    </source>
</evidence>
<keyword evidence="4 6" id="KW-0862">Zinc</keyword>
<evidence type="ECO:0000256" key="3">
    <source>
        <dbReference type="ARBA" id="ARBA00022723"/>
    </source>
</evidence>
<dbReference type="RefSeq" id="XP_068363289.1">
    <property type="nucleotide sequence ID" value="XM_068501501.1"/>
</dbReference>
<gene>
    <name evidence="9" type="ORF">TRFO_20608</name>
</gene>
<sequence>MALGHEVIGEIISVGSDVKNFKSGDKVLVSAVTPDWSTIPAQAGFSQHSGGMCRGFSFTKVKHGVFAEKFHVNDADSNLAHIPGFSKISGGKWSEILTEKEKKELAAFTMCGDMMTTGFYGAELADIEFGDRVCVIGIGPVGLMAIAACAIRGAAEIFAVGSREICQKVALEYGATHIINYKDTPKYEDKVMELTNKEGVDKVILAGADKDMDILTRAITMIRPGGIIANVAMIGLDFVKPLTINPIFFANGLGDIQIRGGMCPGGRRRLERMARLIMTGRVDVSQIVTHIYDGFEKIEEAFKIMCEKPEGLIKPVVIC</sequence>
<feature type="domain" description="Alcohol dehydrogenase-like C-terminal" evidence="7">
    <location>
        <begin position="140"/>
        <end position="249"/>
    </location>
</feature>
<accession>A0A1J4KFC2</accession>
<reference evidence="9" key="1">
    <citation type="submission" date="2016-10" db="EMBL/GenBank/DDBJ databases">
        <authorList>
            <person name="Benchimol M."/>
            <person name="Almeida L.G."/>
            <person name="Vasconcelos A.T."/>
            <person name="Perreira-Neves A."/>
            <person name="Rosa I.A."/>
            <person name="Tasca T."/>
            <person name="Bogo M.R."/>
            <person name="de Souza W."/>
        </authorList>
    </citation>
    <scope>NUCLEOTIDE SEQUENCE [LARGE SCALE GENOMIC DNA]</scope>
    <source>
        <strain evidence="9">K</strain>
    </source>
</reference>
<comment type="cofactor">
    <cofactor evidence="1 6">
        <name>Zn(2+)</name>
        <dbReference type="ChEBI" id="CHEBI:29105"/>
    </cofactor>
</comment>
<evidence type="ECO:0000256" key="6">
    <source>
        <dbReference type="RuleBase" id="RU361277"/>
    </source>
</evidence>
<keyword evidence="3 6" id="KW-0479">Metal-binding</keyword>
<evidence type="ECO:0000313" key="10">
    <source>
        <dbReference type="Proteomes" id="UP000179807"/>
    </source>
</evidence>
<dbReference type="PANTHER" id="PTHR42813">
    <property type="entry name" value="ZINC-TYPE ALCOHOL DEHYDROGENASE-LIKE"/>
    <property type="match status" value="1"/>
</dbReference>
<proteinExistence type="inferred from homology"/>
<dbReference type="Gene3D" id="3.40.50.720">
    <property type="entry name" value="NAD(P)-binding Rossmann-like Domain"/>
    <property type="match status" value="1"/>
</dbReference>
<comment type="similarity">
    <text evidence="2 6">Belongs to the zinc-containing alcohol dehydrogenase family.</text>
</comment>
<dbReference type="InterPro" id="IPR013154">
    <property type="entry name" value="ADH-like_N"/>
</dbReference>
<dbReference type="InterPro" id="IPR013149">
    <property type="entry name" value="ADH-like_C"/>
</dbReference>
<evidence type="ECO:0000256" key="4">
    <source>
        <dbReference type="ARBA" id="ARBA00022833"/>
    </source>
</evidence>
<comment type="caution">
    <text evidence="9">The sequence shown here is derived from an EMBL/GenBank/DDBJ whole genome shotgun (WGS) entry which is preliminary data.</text>
</comment>